<dbReference type="SUPFAM" id="SSF56935">
    <property type="entry name" value="Porins"/>
    <property type="match status" value="1"/>
</dbReference>
<sequence>MYLRALFILAFWLILNSSLWAADTFFSAYLKVRGEYNDNVTFTYYNPEEDFLSITSPSLFFNYKSERFSWYSRAGLDIYDYMDLDRLDTVNQHYEIKTDYQWRDRWRFSGQAYVIKDTTLESELQETGIVRFREDRRRYYFSLGVTHLLTELTQLNFNFVKSRTEYDWQYNVDYDYSSASLSFQRRLRNRRDVLMSRFYYTNIDSDTSKVDNYGFLLGWQRFLSETSGFTAFAGVRYTSVDYFLYYRRLVVDPRFWPPFRVILEKRKQTDEEWSYLADISFHKKGERSTYRLGLNNDLSYSSFGEAVDRTRIYGRFSYKLRPRWSFLFSAGYYLTSSKGRVYEEDNIFYYLRPSLKYLLTERWSLELAYSYSDYRDKVRDHEYDRHQIWMVLTFEFGKPPALGFAP</sequence>
<evidence type="ECO:0000256" key="1">
    <source>
        <dbReference type="SAM" id="SignalP"/>
    </source>
</evidence>
<accession>A0A179D397</accession>
<evidence type="ECO:0000313" key="3">
    <source>
        <dbReference type="Proteomes" id="UP000078390"/>
    </source>
</evidence>
<dbReference type="STRING" id="999894.TDIS_1306"/>
<protein>
    <recommendedName>
        <fullName evidence="4">DUF560 domain-containing protein</fullName>
    </recommendedName>
</protein>
<feature type="signal peptide" evidence="1">
    <location>
        <begin position="1"/>
        <end position="21"/>
    </location>
</feature>
<feature type="chain" id="PRO_5008100251" description="DUF560 domain-containing protein" evidence="1">
    <location>
        <begin position="22"/>
        <end position="406"/>
    </location>
</feature>
<keyword evidence="3" id="KW-1185">Reference proteome</keyword>
<reference evidence="2 3" key="1">
    <citation type="submission" date="2016-04" db="EMBL/GenBank/DDBJ databases">
        <title>Genome analysis of Thermosulfurimonas dismutans, the first thermophilic sulfur-disproportionating bacterium of the phylum Thermodesulfobacteria.</title>
        <authorList>
            <person name="Mardanov A.V."/>
            <person name="Beletsky A.V."/>
            <person name="Kadnikov V.V."/>
            <person name="Slobodkin A.I."/>
            <person name="Ravin N.V."/>
        </authorList>
    </citation>
    <scope>NUCLEOTIDE SEQUENCE [LARGE SCALE GENOMIC DNA]</scope>
    <source>
        <strain evidence="2 3">S95</strain>
    </source>
</reference>
<gene>
    <name evidence="2" type="ORF">TDIS_1306</name>
</gene>
<evidence type="ECO:0000313" key="2">
    <source>
        <dbReference type="EMBL" id="OAQ20537.1"/>
    </source>
</evidence>
<comment type="caution">
    <text evidence="2">The sequence shown here is derived from an EMBL/GenBank/DDBJ whole genome shotgun (WGS) entry which is preliminary data.</text>
</comment>
<organism evidence="2 3">
    <name type="scientific">Thermosulfurimonas dismutans</name>
    <dbReference type="NCBI Taxonomy" id="999894"/>
    <lineage>
        <taxon>Bacteria</taxon>
        <taxon>Pseudomonadati</taxon>
        <taxon>Thermodesulfobacteriota</taxon>
        <taxon>Thermodesulfobacteria</taxon>
        <taxon>Thermodesulfobacteriales</taxon>
        <taxon>Thermodesulfobacteriaceae</taxon>
        <taxon>Thermosulfurimonas</taxon>
    </lineage>
</organism>
<dbReference type="EMBL" id="LWLG01000009">
    <property type="protein sequence ID" value="OAQ20537.1"/>
    <property type="molecule type" value="Genomic_DNA"/>
</dbReference>
<proteinExistence type="predicted"/>
<dbReference type="AlphaFoldDB" id="A0A179D397"/>
<evidence type="ECO:0008006" key="4">
    <source>
        <dbReference type="Google" id="ProtNLM"/>
    </source>
</evidence>
<name>A0A179D397_9BACT</name>
<keyword evidence="1" id="KW-0732">Signal</keyword>
<dbReference type="Proteomes" id="UP000078390">
    <property type="component" value="Unassembled WGS sequence"/>
</dbReference>